<organism evidence="1 2">
    <name type="scientific">Eumeta variegata</name>
    <name type="common">Bagworm moth</name>
    <name type="synonym">Eumeta japonica</name>
    <dbReference type="NCBI Taxonomy" id="151549"/>
    <lineage>
        <taxon>Eukaryota</taxon>
        <taxon>Metazoa</taxon>
        <taxon>Ecdysozoa</taxon>
        <taxon>Arthropoda</taxon>
        <taxon>Hexapoda</taxon>
        <taxon>Insecta</taxon>
        <taxon>Pterygota</taxon>
        <taxon>Neoptera</taxon>
        <taxon>Endopterygota</taxon>
        <taxon>Lepidoptera</taxon>
        <taxon>Glossata</taxon>
        <taxon>Ditrysia</taxon>
        <taxon>Tineoidea</taxon>
        <taxon>Psychidae</taxon>
        <taxon>Oiketicinae</taxon>
        <taxon>Eumeta</taxon>
    </lineage>
</organism>
<protein>
    <submittedName>
        <fullName evidence="1">Uncharacterized protein</fullName>
    </submittedName>
</protein>
<evidence type="ECO:0000313" key="2">
    <source>
        <dbReference type="Proteomes" id="UP000299102"/>
    </source>
</evidence>
<proteinExistence type="predicted"/>
<dbReference type="Proteomes" id="UP000299102">
    <property type="component" value="Unassembled WGS sequence"/>
</dbReference>
<dbReference type="EMBL" id="BGZK01000156">
    <property type="protein sequence ID" value="GBP24050.1"/>
    <property type="molecule type" value="Genomic_DNA"/>
</dbReference>
<evidence type="ECO:0000313" key="1">
    <source>
        <dbReference type="EMBL" id="GBP24050.1"/>
    </source>
</evidence>
<dbReference type="AlphaFoldDB" id="A0A4C1UD46"/>
<accession>A0A4C1UD46</accession>
<name>A0A4C1UD46_EUMVA</name>
<gene>
    <name evidence="1" type="ORF">EVAR_10151_1</name>
</gene>
<sequence>MIRFSARQPGAPPPSMKYPFSYIDGVVAKLSYHSNSIQVASYYQHPAKPFVLTWAARVTPPMVEEPIRSHDAGLSQDAGGAQSTKYFVQISTGSCQLTTVQPFCRLIHIPPRQISTTAFNDVKQFAEQNRA</sequence>
<comment type="caution">
    <text evidence="1">The sequence shown here is derived from an EMBL/GenBank/DDBJ whole genome shotgun (WGS) entry which is preliminary data.</text>
</comment>
<keyword evidence="2" id="KW-1185">Reference proteome</keyword>
<reference evidence="1 2" key="1">
    <citation type="journal article" date="2019" name="Commun. Biol.">
        <title>The bagworm genome reveals a unique fibroin gene that provides high tensile strength.</title>
        <authorList>
            <person name="Kono N."/>
            <person name="Nakamura H."/>
            <person name="Ohtoshi R."/>
            <person name="Tomita M."/>
            <person name="Numata K."/>
            <person name="Arakawa K."/>
        </authorList>
    </citation>
    <scope>NUCLEOTIDE SEQUENCE [LARGE SCALE GENOMIC DNA]</scope>
</reference>